<dbReference type="SUPFAM" id="SSF75304">
    <property type="entry name" value="Amidase signature (AS) enzymes"/>
    <property type="match status" value="1"/>
</dbReference>
<keyword evidence="4 7" id="KW-0067">ATP-binding</keyword>
<dbReference type="GO" id="GO:0030956">
    <property type="term" value="C:glutamyl-tRNA(Gln) amidotransferase complex"/>
    <property type="evidence" value="ECO:0007669"/>
    <property type="project" value="UniProtKB-UniRule"/>
</dbReference>
<dbReference type="OMA" id="QPASYCG"/>
<evidence type="ECO:0000313" key="9">
    <source>
        <dbReference type="EMBL" id="TRY63036.1"/>
    </source>
</evidence>
<dbReference type="InterPro" id="IPR004412">
    <property type="entry name" value="GatA"/>
</dbReference>
<gene>
    <name evidence="9" type="ORF">TCAL_11405</name>
</gene>
<evidence type="ECO:0000256" key="2">
    <source>
        <dbReference type="ARBA" id="ARBA00022598"/>
    </source>
</evidence>
<keyword evidence="10" id="KW-1185">Reference proteome</keyword>
<feature type="active site" description="Charge relay system" evidence="7">
    <location>
        <position position="186"/>
    </location>
</feature>
<dbReference type="PANTHER" id="PTHR11895:SF7">
    <property type="entry name" value="GLUTAMYL-TRNA(GLN) AMIDOTRANSFERASE SUBUNIT A, MITOCHONDRIAL"/>
    <property type="match status" value="1"/>
</dbReference>
<feature type="active site" description="Charge relay system" evidence="7">
    <location>
        <position position="82"/>
    </location>
</feature>
<dbReference type="GO" id="GO:0070681">
    <property type="term" value="P:glutaminyl-tRNAGln biosynthesis via transamidation"/>
    <property type="evidence" value="ECO:0007669"/>
    <property type="project" value="UniProtKB-UniRule"/>
</dbReference>
<evidence type="ECO:0000256" key="1">
    <source>
        <dbReference type="ARBA" id="ARBA00008069"/>
    </source>
</evidence>
<feature type="active site" description="Acyl-ester intermediate" evidence="7">
    <location>
        <position position="210"/>
    </location>
</feature>
<keyword evidence="2 7" id="KW-0436">Ligase</keyword>
<feature type="domain" description="Amidase" evidence="8">
    <location>
        <begin position="40"/>
        <end position="150"/>
    </location>
</feature>
<dbReference type="InterPro" id="IPR036928">
    <property type="entry name" value="AS_sf"/>
</dbReference>
<name>A0A553NC61_TIGCA</name>
<dbReference type="PROSITE" id="PS00571">
    <property type="entry name" value="AMIDASES"/>
    <property type="match status" value="1"/>
</dbReference>
<evidence type="ECO:0000256" key="7">
    <source>
        <dbReference type="HAMAP-Rule" id="MF_03150"/>
    </source>
</evidence>
<keyword evidence="3 7" id="KW-0547">Nucleotide-binding</keyword>
<evidence type="ECO:0000259" key="8">
    <source>
        <dbReference type="Pfam" id="PF01425"/>
    </source>
</evidence>
<evidence type="ECO:0000256" key="6">
    <source>
        <dbReference type="ARBA" id="ARBA00047407"/>
    </source>
</evidence>
<dbReference type="Pfam" id="PF01425">
    <property type="entry name" value="Amidase"/>
    <property type="match status" value="2"/>
</dbReference>
<sequence length="534" mass="58754">MLPAIIRPKGPPRYRSVLLGHGLMPSDLMQRSLEICDQITDLNAFTSLRKSDDLKAEAKKATRRWRQVENKSPIDGMTIAVKDNFCWVGHPTTCGSRMLQDFVPTYNATVVQKLVNAGAIILGKTNMDEFGMGSGGTDSIFGPTKNWWRSGLAYEVSNWNDERLPGIETGRVDSGATDDWFISGGSSGGSAVAVASGACFASLGSDTGGSVRIPGAWHGLVTLKPTYGSLSRHGLIPLVNSMDVPGVMAKSVEDVQLVFGVIRGVDPMDSTTVIPPFKDEPPKSVEGLKIGIPQEYHCDGMSEEVLQTWSDVADVLENAGAQVKQVSLPHTPYSIVCYSVLNPSEVSSNMARYDGLEYGLRTEQNRSTEALFAENRHLGFNEVVRGRILSGNYFLLKENYQEFFGQALKVRRLVQRDFVNVWSDDVDLLLTPVTLTTSPTFREFSSLDNRTQTTKQDHCTQPANLAGLPALTIPVKLSESSSLPLSVQLIGPRFSEDTLFNLGTWLEKHLQFPNFGLTSMRIEKEITGNDRRRK</sequence>
<proteinExistence type="inferred from homology"/>
<keyword evidence="7" id="KW-0496">Mitochondrion</keyword>
<dbReference type="GO" id="GO:0032543">
    <property type="term" value="P:mitochondrial translation"/>
    <property type="evidence" value="ECO:0007669"/>
    <property type="project" value="UniProtKB-UniRule"/>
</dbReference>
<dbReference type="Proteomes" id="UP000318571">
    <property type="component" value="Chromosome 10"/>
</dbReference>
<dbReference type="InterPro" id="IPR023631">
    <property type="entry name" value="Amidase_dom"/>
</dbReference>
<protein>
    <recommendedName>
        <fullName evidence="7">Glutamyl-tRNA(Gln) amidotransferase subunit A, mitochondrial</fullName>
        <shortName evidence="7">Glu-AdT subunit A</shortName>
        <ecNumber evidence="7">6.3.5.7</ecNumber>
    </recommendedName>
</protein>
<dbReference type="STRING" id="6832.A0A553NC61"/>
<reference evidence="9 10" key="1">
    <citation type="journal article" date="2018" name="Nat. Ecol. Evol.">
        <title>Genomic signatures of mitonuclear coevolution across populations of Tigriopus californicus.</title>
        <authorList>
            <person name="Barreto F.S."/>
            <person name="Watson E.T."/>
            <person name="Lima T.G."/>
            <person name="Willett C.S."/>
            <person name="Edmands S."/>
            <person name="Li W."/>
            <person name="Burton R.S."/>
        </authorList>
    </citation>
    <scope>NUCLEOTIDE SEQUENCE [LARGE SCALE GENOMIC DNA]</scope>
    <source>
        <strain evidence="9 10">San Diego</strain>
    </source>
</reference>
<organism evidence="9 10">
    <name type="scientific">Tigriopus californicus</name>
    <name type="common">Marine copepod</name>
    <dbReference type="NCBI Taxonomy" id="6832"/>
    <lineage>
        <taxon>Eukaryota</taxon>
        <taxon>Metazoa</taxon>
        <taxon>Ecdysozoa</taxon>
        <taxon>Arthropoda</taxon>
        <taxon>Crustacea</taxon>
        <taxon>Multicrustacea</taxon>
        <taxon>Hexanauplia</taxon>
        <taxon>Copepoda</taxon>
        <taxon>Harpacticoida</taxon>
        <taxon>Harpacticidae</taxon>
        <taxon>Tigriopus</taxon>
    </lineage>
</organism>
<dbReference type="GO" id="GO:0005739">
    <property type="term" value="C:mitochondrion"/>
    <property type="evidence" value="ECO:0007669"/>
    <property type="project" value="UniProtKB-SubCell"/>
</dbReference>
<feature type="domain" description="Amidase" evidence="8">
    <location>
        <begin position="181"/>
        <end position="499"/>
    </location>
</feature>
<dbReference type="GO" id="GO:0050567">
    <property type="term" value="F:glutaminyl-tRNA synthase (glutamine-hydrolyzing) activity"/>
    <property type="evidence" value="ECO:0007669"/>
    <property type="project" value="UniProtKB-UniRule"/>
</dbReference>
<dbReference type="EC" id="6.3.5.7" evidence="7"/>
<comment type="subunit">
    <text evidence="7">Subunit of the heterotrimeric GatCAB amidotransferase (AdT) complex, composed of A, B and C subunits.</text>
</comment>
<dbReference type="PANTHER" id="PTHR11895">
    <property type="entry name" value="TRANSAMIDASE"/>
    <property type="match status" value="1"/>
</dbReference>
<dbReference type="Gene3D" id="3.90.1300.10">
    <property type="entry name" value="Amidase signature (AS) domain"/>
    <property type="match status" value="1"/>
</dbReference>
<dbReference type="InterPro" id="IPR000120">
    <property type="entry name" value="Amidase"/>
</dbReference>
<evidence type="ECO:0000256" key="3">
    <source>
        <dbReference type="ARBA" id="ARBA00022741"/>
    </source>
</evidence>
<keyword evidence="5 7" id="KW-0648">Protein biosynthesis</keyword>
<dbReference type="EMBL" id="VCGU01000458">
    <property type="protein sequence ID" value="TRY63036.1"/>
    <property type="molecule type" value="Genomic_DNA"/>
</dbReference>
<comment type="similarity">
    <text evidence="1 7">Belongs to the amidase family. GatA subfamily.</text>
</comment>
<comment type="function">
    <text evidence="7">Allows the formation of correctly charged Gln-tRNA(Gln) through the transamidation of misacylated Glu-tRNA(Gln) in the mitochondria. The reaction takes place in the presence of glutamine and ATP through an activated gamma-phospho-Glu-tRNA(Gln).</text>
</comment>
<evidence type="ECO:0000256" key="4">
    <source>
        <dbReference type="ARBA" id="ARBA00022840"/>
    </source>
</evidence>
<evidence type="ECO:0000256" key="5">
    <source>
        <dbReference type="ARBA" id="ARBA00022917"/>
    </source>
</evidence>
<dbReference type="InterPro" id="IPR020556">
    <property type="entry name" value="Amidase_CS"/>
</dbReference>
<dbReference type="AlphaFoldDB" id="A0A553NC61"/>
<comment type="catalytic activity">
    <reaction evidence="6 7">
        <text>L-glutamyl-tRNA(Gln) + L-glutamine + ATP + H2O = L-glutaminyl-tRNA(Gln) + L-glutamate + ADP + phosphate + H(+)</text>
        <dbReference type="Rhea" id="RHEA:17521"/>
        <dbReference type="Rhea" id="RHEA-COMP:9681"/>
        <dbReference type="Rhea" id="RHEA-COMP:9684"/>
        <dbReference type="ChEBI" id="CHEBI:15377"/>
        <dbReference type="ChEBI" id="CHEBI:15378"/>
        <dbReference type="ChEBI" id="CHEBI:29985"/>
        <dbReference type="ChEBI" id="CHEBI:30616"/>
        <dbReference type="ChEBI" id="CHEBI:43474"/>
        <dbReference type="ChEBI" id="CHEBI:58359"/>
        <dbReference type="ChEBI" id="CHEBI:78520"/>
        <dbReference type="ChEBI" id="CHEBI:78521"/>
        <dbReference type="ChEBI" id="CHEBI:456216"/>
        <dbReference type="EC" id="6.3.5.7"/>
    </reaction>
</comment>
<dbReference type="GO" id="GO:0005524">
    <property type="term" value="F:ATP binding"/>
    <property type="evidence" value="ECO:0007669"/>
    <property type="project" value="UniProtKB-KW"/>
</dbReference>
<comment type="caution">
    <text evidence="9">The sequence shown here is derived from an EMBL/GenBank/DDBJ whole genome shotgun (WGS) entry which is preliminary data.</text>
</comment>
<evidence type="ECO:0000313" key="10">
    <source>
        <dbReference type="Proteomes" id="UP000318571"/>
    </source>
</evidence>
<accession>A0A553NC61</accession>
<comment type="subcellular location">
    <subcellularLocation>
        <location evidence="7">Mitochondrion</location>
    </subcellularLocation>
</comment>
<dbReference type="HAMAP" id="MF_00120">
    <property type="entry name" value="GatA"/>
    <property type="match status" value="1"/>
</dbReference>